<dbReference type="PANTHER" id="PTHR32114:SF2">
    <property type="entry name" value="ABC TRANSPORTER ABCH.3"/>
    <property type="match status" value="1"/>
</dbReference>
<dbReference type="SUPFAM" id="SSF75712">
    <property type="entry name" value="Rad50 coiled-coil Zn hook"/>
    <property type="match status" value="1"/>
</dbReference>
<dbReference type="KEGG" id="vg:77938990"/>
<sequence length="548" mass="62479">MKIRFKSVTAKNFFAFGSQPTTLPLDEVKSTLIIARNGLGKTAITIDSISYALLGEAFRKVRKDQIVNSINNQGTLVTLNFNLEYGETIEEWEIHRGIKPDVLKIVVNGEEKFSDMRNSDKQKEIMKSIGIDKISLMNMILISANNTPFMRMDGPSRRAFVERVLNLSVFTRMHEEVKAKVKELKVPYETLKAKADSKEELVKRLSRIKENSAEPDQSIIDAAERNKKKAEDFIPKADEYIEKTRPKIEELVETIAKHRSDVQRLDNETKNIEARRNRLSDGKCPLCESVFHSEDHLKKMNSEIDNIQSEISEILQEKGDLEAELKAIRDKFDNAVAKRQQAISLRDGSVRLIEIESSKKVQSVDDELEEATLELADVMTELDKIRTEAEDFGELDKVFKSGKAKEPIISEYIPFFNLKINEYLEKFGLQVLFELDSEFNETIKARYKDSFSYESFSTGQMARIDLAIMLTWRDVASRLNSLETNVLVIDEFGSGVDDEGLEEISEVLNKIDSNVICIIPKEQKGMTEFDKVYTLSSHAGFSILAEKN</sequence>
<keyword evidence="2" id="KW-0540">Nuclease</keyword>
<reference evidence="2 3" key="1">
    <citation type="submission" date="2017-06" db="EMBL/GenBank/DDBJ databases">
        <authorList>
            <person name="Kim H.J."/>
            <person name="Triplett B.A."/>
        </authorList>
    </citation>
    <scope>NUCLEOTIDE SEQUENCE [LARGE SCALE GENOMIC DNA]</scope>
</reference>
<dbReference type="GeneID" id="77938990"/>
<dbReference type="GO" id="GO:0004519">
    <property type="term" value="F:endonuclease activity"/>
    <property type="evidence" value="ECO:0007669"/>
    <property type="project" value="UniProtKB-KW"/>
</dbReference>
<keyword evidence="3" id="KW-1185">Reference proteome</keyword>
<dbReference type="Gene3D" id="3.40.50.300">
    <property type="entry name" value="P-loop containing nucleotide triphosphate hydrolases"/>
    <property type="match status" value="2"/>
</dbReference>
<keyword evidence="2" id="KW-0255">Endonuclease</keyword>
<dbReference type="PANTHER" id="PTHR32114">
    <property type="entry name" value="ABC TRANSPORTER ABCH.3"/>
    <property type="match status" value="1"/>
</dbReference>
<feature type="coiled-coil region" evidence="1">
    <location>
        <begin position="248"/>
        <end position="388"/>
    </location>
</feature>
<name>A0A223W0R9_9CAUD</name>
<dbReference type="Proteomes" id="UP000226396">
    <property type="component" value="Segment"/>
</dbReference>
<dbReference type="InterPro" id="IPR027417">
    <property type="entry name" value="P-loop_NTPase"/>
</dbReference>
<dbReference type="RefSeq" id="YP_010662973.1">
    <property type="nucleotide sequence ID" value="NC_070890.1"/>
</dbReference>
<protein>
    <submittedName>
        <fullName evidence="2">Recombination-related endonuclease</fullName>
    </submittedName>
</protein>
<evidence type="ECO:0000313" key="2">
    <source>
        <dbReference type="EMBL" id="ASV44658.1"/>
    </source>
</evidence>
<organism evidence="2 3">
    <name type="scientific">Agrobacterium phage Atu_ph04</name>
    <dbReference type="NCBI Taxonomy" id="2024263"/>
    <lineage>
        <taxon>Viruses</taxon>
        <taxon>Duplodnaviria</taxon>
        <taxon>Heunggongvirae</taxon>
        <taxon>Uroviricota</taxon>
        <taxon>Caudoviricetes</taxon>
        <taxon>Pootjesviridae</taxon>
        <taxon>Rollinsvirus</taxon>
        <taxon>Rollinsvirus ph04</taxon>
    </lineage>
</organism>
<evidence type="ECO:0000313" key="3">
    <source>
        <dbReference type="Proteomes" id="UP000226396"/>
    </source>
</evidence>
<evidence type="ECO:0000256" key="1">
    <source>
        <dbReference type="SAM" id="Coils"/>
    </source>
</evidence>
<dbReference type="EMBL" id="MF403007">
    <property type="protein sequence ID" value="ASV44658.1"/>
    <property type="molecule type" value="Genomic_DNA"/>
</dbReference>
<proteinExistence type="predicted"/>
<keyword evidence="2" id="KW-0378">Hydrolase</keyword>
<accession>A0A223W0R9</accession>
<keyword evidence="1" id="KW-0175">Coiled coil</keyword>
<dbReference type="Gene3D" id="1.10.287.510">
    <property type="entry name" value="Helix hairpin bin"/>
    <property type="match status" value="1"/>
</dbReference>
<dbReference type="SUPFAM" id="SSF52540">
    <property type="entry name" value="P-loop containing nucleoside triphosphate hydrolases"/>
    <property type="match status" value="1"/>
</dbReference>